<evidence type="ECO:0000313" key="8">
    <source>
        <dbReference type="Proteomes" id="UP000325577"/>
    </source>
</evidence>
<proteinExistence type="predicted"/>
<dbReference type="InterPro" id="IPR013088">
    <property type="entry name" value="Znf_NHR/GATA"/>
</dbReference>
<feature type="region of interest" description="Disordered" evidence="5">
    <location>
        <begin position="220"/>
        <end position="242"/>
    </location>
</feature>
<dbReference type="OrthoDB" id="5875390at2759"/>
<dbReference type="PROSITE" id="PS00344">
    <property type="entry name" value="GATA_ZN_FINGER_1"/>
    <property type="match status" value="1"/>
</dbReference>
<dbReference type="GO" id="GO:0003700">
    <property type="term" value="F:DNA-binding transcription factor activity"/>
    <property type="evidence" value="ECO:0007669"/>
    <property type="project" value="InterPro"/>
</dbReference>
<organism evidence="7 8">
    <name type="scientific">Nyssa sinensis</name>
    <dbReference type="NCBI Taxonomy" id="561372"/>
    <lineage>
        <taxon>Eukaryota</taxon>
        <taxon>Viridiplantae</taxon>
        <taxon>Streptophyta</taxon>
        <taxon>Embryophyta</taxon>
        <taxon>Tracheophyta</taxon>
        <taxon>Spermatophyta</taxon>
        <taxon>Magnoliopsida</taxon>
        <taxon>eudicotyledons</taxon>
        <taxon>Gunneridae</taxon>
        <taxon>Pentapetalae</taxon>
        <taxon>asterids</taxon>
        <taxon>Cornales</taxon>
        <taxon>Nyssaceae</taxon>
        <taxon>Nyssa</taxon>
    </lineage>
</organism>
<evidence type="ECO:0000256" key="1">
    <source>
        <dbReference type="ARBA" id="ARBA00023015"/>
    </source>
</evidence>
<dbReference type="Gene3D" id="3.30.50.10">
    <property type="entry name" value="Erythroid Transcription Factor GATA-1, subunit A"/>
    <property type="match status" value="1"/>
</dbReference>
<evidence type="ECO:0000256" key="4">
    <source>
        <dbReference type="PROSITE-ProRule" id="PRU00094"/>
    </source>
</evidence>
<keyword evidence="3" id="KW-0804">Transcription</keyword>
<dbReference type="PROSITE" id="PS50114">
    <property type="entry name" value="GATA_ZN_FINGER_2"/>
    <property type="match status" value="1"/>
</dbReference>
<dbReference type="Gene3D" id="1.10.10.60">
    <property type="entry name" value="Homeodomain-like"/>
    <property type="match status" value="1"/>
</dbReference>
<dbReference type="GO" id="GO:0043565">
    <property type="term" value="F:sequence-specific DNA binding"/>
    <property type="evidence" value="ECO:0007669"/>
    <property type="project" value="InterPro"/>
</dbReference>
<accession>A0A5J5AME6</accession>
<dbReference type="CDD" id="cd00202">
    <property type="entry name" value="ZnF_GATA"/>
    <property type="match status" value="1"/>
</dbReference>
<protein>
    <recommendedName>
        <fullName evidence="6">GATA-type domain-containing protein</fullName>
    </recommendedName>
</protein>
<dbReference type="InterPro" id="IPR000679">
    <property type="entry name" value="Znf_GATA"/>
</dbReference>
<feature type="domain" description="GATA-type" evidence="6">
    <location>
        <begin position="125"/>
        <end position="152"/>
    </location>
</feature>
<keyword evidence="2" id="KW-0238">DNA-binding</keyword>
<keyword evidence="4" id="KW-0862">Zinc</keyword>
<dbReference type="SMART" id="SM00401">
    <property type="entry name" value="ZnF_GATA"/>
    <property type="match status" value="1"/>
</dbReference>
<evidence type="ECO:0000256" key="5">
    <source>
        <dbReference type="SAM" id="MobiDB-lite"/>
    </source>
</evidence>
<dbReference type="AlphaFoldDB" id="A0A5J5AME6"/>
<dbReference type="Proteomes" id="UP000325577">
    <property type="component" value="Linkage Group LG2"/>
</dbReference>
<gene>
    <name evidence="7" type="ORF">F0562_006183</name>
</gene>
<dbReference type="Pfam" id="PF00320">
    <property type="entry name" value="GATA"/>
    <property type="match status" value="1"/>
</dbReference>
<dbReference type="InterPro" id="IPR044830">
    <property type="entry name" value="HD-Zip_III"/>
</dbReference>
<dbReference type="SUPFAM" id="SSF57716">
    <property type="entry name" value="Glucocorticoid receptor-like (DNA-binding domain)"/>
    <property type="match status" value="1"/>
</dbReference>
<keyword evidence="8" id="KW-1185">Reference proteome</keyword>
<dbReference type="PANTHER" id="PTHR45950:SF1">
    <property type="entry name" value="HOMEOBOX-LEUCINE ZIPPER PROTEIN ATHB-15"/>
    <property type="match status" value="1"/>
</dbReference>
<evidence type="ECO:0000259" key="6">
    <source>
        <dbReference type="PROSITE" id="PS50114"/>
    </source>
</evidence>
<evidence type="ECO:0000256" key="3">
    <source>
        <dbReference type="ARBA" id="ARBA00023163"/>
    </source>
</evidence>
<keyword evidence="1" id="KW-0805">Transcription regulation</keyword>
<reference evidence="7 8" key="1">
    <citation type="submission" date="2019-09" db="EMBL/GenBank/DDBJ databases">
        <title>A chromosome-level genome assembly of the Chinese tupelo Nyssa sinensis.</title>
        <authorList>
            <person name="Yang X."/>
            <person name="Kang M."/>
            <person name="Yang Y."/>
            <person name="Xiong H."/>
            <person name="Wang M."/>
            <person name="Zhang Z."/>
            <person name="Wang Z."/>
            <person name="Wu H."/>
            <person name="Ma T."/>
            <person name="Liu J."/>
            <person name="Xi Z."/>
        </authorList>
    </citation>
    <scope>NUCLEOTIDE SEQUENCE [LARGE SCALE GENOMIC DNA]</scope>
    <source>
        <strain evidence="7">J267</strain>
        <tissue evidence="7">Leaf</tissue>
    </source>
</reference>
<keyword evidence="4" id="KW-0863">Zinc-finger</keyword>
<dbReference type="PANTHER" id="PTHR45950">
    <property type="entry name" value="HOMEOBOX-LEUCINE ZIPPER PROTEIN ATHB-14"/>
    <property type="match status" value="1"/>
</dbReference>
<sequence length="242" mass="26957">MAVDDIDILHTNDITTNLAVDDFLEQPLSIPQDSLEDLDLFKNFSGDFISVTSLDSHLSVPKPTNGNEFTLEKKPLTQDFLLGAAVATKKRRSKRVANKKLHAWSSKERTFSLLSNVDVSGHMMRKCRHCQTASTPQWRMGPMGPKTLCNACVMMAVTSACKDNKMAMNNGKYVRYMLEQVEALERLYHECPKPSSLHRQQLIPTFATTNTSCESVVTSGQRQVTPQCPPQDASPARLLSIA</sequence>
<evidence type="ECO:0000313" key="7">
    <source>
        <dbReference type="EMBL" id="KAA8531464.1"/>
    </source>
</evidence>
<keyword evidence="4" id="KW-0479">Metal-binding</keyword>
<dbReference type="EMBL" id="CM018043">
    <property type="protein sequence ID" value="KAA8531464.1"/>
    <property type="molecule type" value="Genomic_DNA"/>
</dbReference>
<name>A0A5J5AME6_9ASTE</name>
<evidence type="ECO:0000256" key="2">
    <source>
        <dbReference type="ARBA" id="ARBA00023125"/>
    </source>
</evidence>
<dbReference type="GO" id="GO:0008270">
    <property type="term" value="F:zinc ion binding"/>
    <property type="evidence" value="ECO:0007669"/>
    <property type="project" value="UniProtKB-KW"/>
</dbReference>